<proteinExistence type="inferred from homology"/>
<feature type="region of interest" description="Disordered" evidence="6">
    <location>
        <begin position="195"/>
        <end position="218"/>
    </location>
</feature>
<comment type="function">
    <text evidence="5">Involved in ribosomal large subunit assembly.</text>
</comment>
<dbReference type="InterPro" id="IPR007023">
    <property type="entry name" value="Ribosom_reg"/>
</dbReference>
<dbReference type="Proteomes" id="UP001642483">
    <property type="component" value="Unassembled WGS sequence"/>
</dbReference>
<evidence type="ECO:0000256" key="3">
    <source>
        <dbReference type="ARBA" id="ARBA00022517"/>
    </source>
</evidence>
<comment type="subcellular location">
    <subcellularLocation>
        <location evidence="1 5">Nucleus</location>
    </subcellularLocation>
</comment>
<protein>
    <recommendedName>
        <fullName evidence="5">Ribosome biogenesis regulatory protein</fullName>
    </recommendedName>
</protein>
<sequence>MAVKAAAIIENLRNEEQEKLKSTFVEKGIDLDLDIGNLLASDSNPFDINSFRSGKDAFLKSLARDNAQVLFNEIWKLPVERIQDSVIAKLPSPETTLPREKPIPKLRPPTKWEEYAKLKGIKNRKKGRMVWDDASKSWKPRWGYQRAKDDTKEWVLEVPKNADPNEDQFAKKMKEKKERVAKNELHRLRNIARRSGKKVPGVGATMTAGNGKNPTPTELESTFHLAKKSTASLGRFEGLLKNEKPQKNRGKKRKFQPLMTSEKDQQLKILGQMYKKAPQVNVEKAAKREIRQSQSGNVKAKKGGKKGGKSKVSKRKEKR</sequence>
<dbReference type="EMBL" id="CAWYQH010000090">
    <property type="protein sequence ID" value="CAK8681878.1"/>
    <property type="molecule type" value="Genomic_DNA"/>
</dbReference>
<evidence type="ECO:0000256" key="1">
    <source>
        <dbReference type="ARBA" id="ARBA00004123"/>
    </source>
</evidence>
<comment type="similarity">
    <text evidence="2 5">Belongs to the RRS1 family.</text>
</comment>
<evidence type="ECO:0000313" key="8">
    <source>
        <dbReference type="Proteomes" id="UP001642483"/>
    </source>
</evidence>
<feature type="compositionally biased region" description="Polar residues" evidence="6">
    <location>
        <begin position="207"/>
        <end position="218"/>
    </location>
</feature>
<feature type="region of interest" description="Disordered" evidence="6">
    <location>
        <begin position="234"/>
        <end position="263"/>
    </location>
</feature>
<keyword evidence="8" id="KW-1185">Reference proteome</keyword>
<feature type="region of interest" description="Disordered" evidence="6">
    <location>
        <begin position="280"/>
        <end position="319"/>
    </location>
</feature>
<evidence type="ECO:0000313" key="7">
    <source>
        <dbReference type="EMBL" id="CAK8681878.1"/>
    </source>
</evidence>
<evidence type="ECO:0000256" key="2">
    <source>
        <dbReference type="ARBA" id="ARBA00010077"/>
    </source>
</evidence>
<evidence type="ECO:0000256" key="6">
    <source>
        <dbReference type="SAM" id="MobiDB-lite"/>
    </source>
</evidence>
<keyword evidence="4 5" id="KW-0539">Nucleus</keyword>
<dbReference type="PANTHER" id="PTHR17602:SF4">
    <property type="entry name" value="RIBOSOME BIOGENESIS REGULATORY PROTEIN HOMOLOG"/>
    <property type="match status" value="1"/>
</dbReference>
<organism evidence="7 8">
    <name type="scientific">Clavelina lepadiformis</name>
    <name type="common">Light-bulb sea squirt</name>
    <name type="synonym">Ascidia lepadiformis</name>
    <dbReference type="NCBI Taxonomy" id="159417"/>
    <lineage>
        <taxon>Eukaryota</taxon>
        <taxon>Metazoa</taxon>
        <taxon>Chordata</taxon>
        <taxon>Tunicata</taxon>
        <taxon>Ascidiacea</taxon>
        <taxon>Aplousobranchia</taxon>
        <taxon>Clavelinidae</taxon>
        <taxon>Clavelina</taxon>
    </lineage>
</organism>
<name>A0ABP0FQH7_CLALP</name>
<evidence type="ECO:0000256" key="4">
    <source>
        <dbReference type="ARBA" id="ARBA00023242"/>
    </source>
</evidence>
<evidence type="ECO:0000256" key="5">
    <source>
        <dbReference type="RuleBase" id="RU364132"/>
    </source>
</evidence>
<dbReference type="Pfam" id="PF04939">
    <property type="entry name" value="RRS1"/>
    <property type="match status" value="1"/>
</dbReference>
<feature type="compositionally biased region" description="Basic residues" evidence="6">
    <location>
        <begin position="299"/>
        <end position="319"/>
    </location>
</feature>
<accession>A0ABP0FQH7</accession>
<reference evidence="7 8" key="1">
    <citation type="submission" date="2024-02" db="EMBL/GenBank/DDBJ databases">
        <authorList>
            <person name="Daric V."/>
            <person name="Darras S."/>
        </authorList>
    </citation>
    <scope>NUCLEOTIDE SEQUENCE [LARGE SCALE GENOMIC DNA]</scope>
</reference>
<comment type="caution">
    <text evidence="7">The sequence shown here is derived from an EMBL/GenBank/DDBJ whole genome shotgun (WGS) entry which is preliminary data.</text>
</comment>
<gene>
    <name evidence="7" type="ORF">CVLEPA_LOCUS12113</name>
</gene>
<keyword evidence="3 5" id="KW-0690">Ribosome biogenesis</keyword>
<dbReference type="PANTHER" id="PTHR17602">
    <property type="entry name" value="RIBOSOME BIOGENESIS REGULATORY PROTEIN"/>
    <property type="match status" value="1"/>
</dbReference>